<dbReference type="OrthoDB" id="9811253at2"/>
<dbReference type="InterPro" id="IPR011051">
    <property type="entry name" value="RmlC_Cupin_sf"/>
</dbReference>
<dbReference type="STRING" id="260086.SAMN05216207_107114"/>
<dbReference type="GO" id="GO:0051213">
    <property type="term" value="F:dioxygenase activity"/>
    <property type="evidence" value="ECO:0007669"/>
    <property type="project" value="UniProtKB-KW"/>
</dbReference>
<name>A0A1I5HQL2_PSUAM</name>
<dbReference type="Proteomes" id="UP000199614">
    <property type="component" value="Unassembled WGS sequence"/>
</dbReference>
<organism evidence="1 2">
    <name type="scientific">Pseudonocardia ammonioxydans</name>
    <dbReference type="NCBI Taxonomy" id="260086"/>
    <lineage>
        <taxon>Bacteria</taxon>
        <taxon>Bacillati</taxon>
        <taxon>Actinomycetota</taxon>
        <taxon>Actinomycetes</taxon>
        <taxon>Pseudonocardiales</taxon>
        <taxon>Pseudonocardiaceae</taxon>
        <taxon>Pseudonocardia</taxon>
    </lineage>
</organism>
<protein>
    <submittedName>
        <fullName evidence="1">Homogentisate 1,2-dioxygenase</fullName>
    </submittedName>
</protein>
<dbReference type="SUPFAM" id="SSF51182">
    <property type="entry name" value="RmlC-like cupins"/>
    <property type="match status" value="1"/>
</dbReference>
<keyword evidence="2" id="KW-1185">Reference proteome</keyword>
<proteinExistence type="predicted"/>
<evidence type="ECO:0000313" key="1">
    <source>
        <dbReference type="EMBL" id="SFO50186.1"/>
    </source>
</evidence>
<evidence type="ECO:0000313" key="2">
    <source>
        <dbReference type="Proteomes" id="UP000199614"/>
    </source>
</evidence>
<accession>A0A1I5HQL2</accession>
<keyword evidence="1" id="KW-0223">Dioxygenase</keyword>
<dbReference type="EMBL" id="FOUY01000071">
    <property type="protein sequence ID" value="SFO50186.1"/>
    <property type="molecule type" value="Genomic_DNA"/>
</dbReference>
<sequence length="345" mass="38074">MTEARLPDTEPTTDLFTRNGFEGPASLLVRQQYTPTYRKVSGSYAPRRLEPWNSLTEAPDPRDLPVTILRGPRVRIEVWNRDHDTPFAVRDVHHDQLIYVLDGHARLETDFGVLDLDPLDAVLLSRSVSFRLTRVRSLQTLIVATESTLHLKPSNAAVLDPSAIDTPRPYDEPARPDGEHELIVRHGDETTSYFYEQDPVHVLQAVGAPAVQRFSMGAVRPLTVPGASSPPASLVVDPTTETMIYYLGARDTGRPPVHHNADYDEIGIYAKGPGPLGALTVPGSAVWVPKGLIHHGPDEDVPEGYIAWLIETRAHLELTEAGQRIARLAETTAFHVHPSEGAQQS</sequence>
<reference evidence="1 2" key="1">
    <citation type="submission" date="2016-10" db="EMBL/GenBank/DDBJ databases">
        <authorList>
            <person name="de Groot N.N."/>
        </authorList>
    </citation>
    <scope>NUCLEOTIDE SEQUENCE [LARGE SCALE GENOMIC DNA]</scope>
    <source>
        <strain evidence="1 2">CGMCC 4.1877</strain>
    </source>
</reference>
<keyword evidence="1" id="KW-0560">Oxidoreductase</keyword>
<gene>
    <name evidence="1" type="ORF">SAMN05216207_107114</name>
</gene>
<dbReference type="RefSeq" id="WP_093356244.1">
    <property type="nucleotide sequence ID" value="NZ_FOUY01000071.1"/>
</dbReference>
<dbReference type="AlphaFoldDB" id="A0A1I5HQL2"/>